<evidence type="ECO:0000256" key="1">
    <source>
        <dbReference type="ARBA" id="ARBA00022723"/>
    </source>
</evidence>
<dbReference type="CDD" id="cd00065">
    <property type="entry name" value="FYVE_like_SF"/>
    <property type="match status" value="1"/>
</dbReference>
<evidence type="ECO:0008006" key="10">
    <source>
        <dbReference type="Google" id="ProtNLM"/>
    </source>
</evidence>
<dbReference type="Gene3D" id="3.30.40.10">
    <property type="entry name" value="Zinc/RING finger domain, C3HC4 (zinc finger)"/>
    <property type="match status" value="1"/>
</dbReference>
<feature type="domain" description="FYVE-type" evidence="6">
    <location>
        <begin position="296"/>
        <end position="356"/>
    </location>
</feature>
<dbReference type="InterPro" id="IPR000306">
    <property type="entry name" value="Znf_FYVE"/>
</dbReference>
<evidence type="ECO:0000313" key="8">
    <source>
        <dbReference type="EMBL" id="TMW61786.1"/>
    </source>
</evidence>
<evidence type="ECO:0000256" key="5">
    <source>
        <dbReference type="SAM" id="MobiDB-lite"/>
    </source>
</evidence>
<dbReference type="EMBL" id="SPLM01000075">
    <property type="protein sequence ID" value="TMW61786.1"/>
    <property type="molecule type" value="Genomic_DNA"/>
</dbReference>
<dbReference type="OrthoDB" id="116827at2759"/>
<feature type="region of interest" description="Disordered" evidence="5">
    <location>
        <begin position="1"/>
        <end position="24"/>
    </location>
</feature>
<dbReference type="PROSITE" id="PS50178">
    <property type="entry name" value="ZF_FYVE"/>
    <property type="match status" value="1"/>
</dbReference>
<evidence type="ECO:0000256" key="2">
    <source>
        <dbReference type="ARBA" id="ARBA00022771"/>
    </source>
</evidence>
<gene>
    <name evidence="8" type="ORF">Poli38472_010849</name>
</gene>
<organism evidence="8 9">
    <name type="scientific">Pythium oligandrum</name>
    <name type="common">Mycoparasitic fungus</name>
    <dbReference type="NCBI Taxonomy" id="41045"/>
    <lineage>
        <taxon>Eukaryota</taxon>
        <taxon>Sar</taxon>
        <taxon>Stramenopiles</taxon>
        <taxon>Oomycota</taxon>
        <taxon>Peronosporomycetes</taxon>
        <taxon>Pythiales</taxon>
        <taxon>Pythiaceae</taxon>
        <taxon>Pythium</taxon>
    </lineage>
</organism>
<feature type="region of interest" description="Disordered" evidence="5">
    <location>
        <begin position="359"/>
        <end position="402"/>
    </location>
</feature>
<comment type="caution">
    <text evidence="8">The sequence shown here is derived from an EMBL/GenBank/DDBJ whole genome shotgun (WGS) entry which is preliminary data.</text>
</comment>
<dbReference type="GO" id="GO:0008289">
    <property type="term" value="F:lipid binding"/>
    <property type="evidence" value="ECO:0007669"/>
    <property type="project" value="InterPro"/>
</dbReference>
<dbReference type="Gene3D" id="3.30.530.20">
    <property type="match status" value="1"/>
</dbReference>
<dbReference type="Proteomes" id="UP000794436">
    <property type="component" value="Unassembled WGS sequence"/>
</dbReference>
<dbReference type="InterPro" id="IPR002913">
    <property type="entry name" value="START_lipid-bd_dom"/>
</dbReference>
<dbReference type="InterPro" id="IPR052727">
    <property type="entry name" value="Rab4/Rab5_effector"/>
</dbReference>
<name>A0A8K1FGL3_PYTOL</name>
<dbReference type="Pfam" id="PF01363">
    <property type="entry name" value="FYVE"/>
    <property type="match status" value="1"/>
</dbReference>
<dbReference type="InterPro" id="IPR023393">
    <property type="entry name" value="START-like_dom_sf"/>
</dbReference>
<evidence type="ECO:0000259" key="6">
    <source>
        <dbReference type="PROSITE" id="PS50178"/>
    </source>
</evidence>
<keyword evidence="2 4" id="KW-0863">Zinc-finger</keyword>
<feature type="compositionally biased region" description="Low complexity" evidence="5">
    <location>
        <begin position="9"/>
        <end position="24"/>
    </location>
</feature>
<dbReference type="InterPro" id="IPR013083">
    <property type="entry name" value="Znf_RING/FYVE/PHD"/>
</dbReference>
<keyword evidence="1" id="KW-0479">Metal-binding</keyword>
<dbReference type="SUPFAM" id="SSF57903">
    <property type="entry name" value="FYVE/PHD zinc finger"/>
    <property type="match status" value="1"/>
</dbReference>
<evidence type="ECO:0000256" key="3">
    <source>
        <dbReference type="ARBA" id="ARBA00022833"/>
    </source>
</evidence>
<dbReference type="PANTHER" id="PTHR13510:SF44">
    <property type="entry name" value="RABENOSYN-5"/>
    <property type="match status" value="1"/>
</dbReference>
<accession>A0A8K1FGL3</accession>
<keyword evidence="3" id="KW-0862">Zinc</keyword>
<evidence type="ECO:0000259" key="7">
    <source>
        <dbReference type="PROSITE" id="PS50848"/>
    </source>
</evidence>
<dbReference type="InterPro" id="IPR011011">
    <property type="entry name" value="Znf_FYVE_PHD"/>
</dbReference>
<feature type="domain" description="START" evidence="7">
    <location>
        <begin position="81"/>
        <end position="264"/>
    </location>
</feature>
<sequence>MPYHRSESSRPQSASTASSLSPRSVLGASQYHRNQSSSFHLDHELIEIPRHKQQDMLDKVNVTVKHVLESMVGDRPSTVYWKPKMQKKGVSYYVDENVNPGQYRFCCVSDTQAPAEEVMRLFLMTDTDTLLKNYRICYNNVLDARVLSVLQHPDRKNPMKSVYIRYSSFATPALMDNRDMSVVVATDLFQHVDGSTVAYCLWDSVELAEIPEVPGLTRSRMFRSGFFMRTSTNEEGVPSTKIVYLVGLEAGGIAPRLASKMVIEKFGANLGRVCEHFRRKNLDPTTFLPRSQWASRGSAKFCRSCLKNFHSLSKRSNCACCGEVICASCIAKENVDLPGVGITAMRFCYDCLGSRGVARSPQNGAATTRNRGRSHSQTQTQRTEYESVDSEMMPSHRPQVFV</sequence>
<proteinExistence type="predicted"/>
<dbReference type="PROSITE" id="PS50848">
    <property type="entry name" value="START"/>
    <property type="match status" value="1"/>
</dbReference>
<evidence type="ECO:0000256" key="4">
    <source>
        <dbReference type="PROSITE-ProRule" id="PRU00091"/>
    </source>
</evidence>
<reference evidence="8" key="1">
    <citation type="submission" date="2019-03" db="EMBL/GenBank/DDBJ databases">
        <title>Long read genome sequence of the mycoparasitic Pythium oligandrum ATCC 38472 isolated from sugarbeet rhizosphere.</title>
        <authorList>
            <person name="Gaulin E."/>
        </authorList>
    </citation>
    <scope>NUCLEOTIDE SEQUENCE</scope>
    <source>
        <strain evidence="8">ATCC 38472_TT</strain>
    </source>
</reference>
<dbReference type="SUPFAM" id="SSF55961">
    <property type="entry name" value="Bet v1-like"/>
    <property type="match status" value="1"/>
</dbReference>
<dbReference type="AlphaFoldDB" id="A0A8K1FGL3"/>
<dbReference type="InterPro" id="IPR017455">
    <property type="entry name" value="Znf_FYVE-rel"/>
</dbReference>
<dbReference type="GO" id="GO:0008270">
    <property type="term" value="F:zinc ion binding"/>
    <property type="evidence" value="ECO:0007669"/>
    <property type="project" value="UniProtKB-KW"/>
</dbReference>
<dbReference type="SMART" id="SM00064">
    <property type="entry name" value="FYVE"/>
    <property type="match status" value="1"/>
</dbReference>
<keyword evidence="9" id="KW-1185">Reference proteome</keyword>
<feature type="compositionally biased region" description="Polar residues" evidence="5">
    <location>
        <begin position="360"/>
        <end position="382"/>
    </location>
</feature>
<evidence type="ECO:0000313" key="9">
    <source>
        <dbReference type="Proteomes" id="UP000794436"/>
    </source>
</evidence>
<dbReference type="PANTHER" id="PTHR13510">
    <property type="entry name" value="FYVE-FINGER-CONTAINING RAB5 EFFECTOR PROTEIN RABENOSYN-5-RELATED"/>
    <property type="match status" value="1"/>
</dbReference>
<protein>
    <recommendedName>
        <fullName evidence="10">FYVE-type domain-containing protein</fullName>
    </recommendedName>
</protein>